<gene>
    <name evidence="2" type="ORF">DMC30DRAFT_215274</name>
</gene>
<comment type="caution">
    <text evidence="2">The sequence shown here is derived from an EMBL/GenBank/DDBJ whole genome shotgun (WGS) entry which is preliminary data.</text>
</comment>
<feature type="compositionally biased region" description="Basic and acidic residues" evidence="1">
    <location>
        <begin position="214"/>
        <end position="223"/>
    </location>
</feature>
<dbReference type="Proteomes" id="UP000311382">
    <property type="component" value="Unassembled WGS sequence"/>
</dbReference>
<evidence type="ECO:0000313" key="3">
    <source>
        <dbReference type="Proteomes" id="UP000311382"/>
    </source>
</evidence>
<feature type="region of interest" description="Disordered" evidence="1">
    <location>
        <begin position="299"/>
        <end position="372"/>
    </location>
</feature>
<organism evidence="2 3">
    <name type="scientific">Rhodotorula diobovata</name>
    <dbReference type="NCBI Taxonomy" id="5288"/>
    <lineage>
        <taxon>Eukaryota</taxon>
        <taxon>Fungi</taxon>
        <taxon>Dikarya</taxon>
        <taxon>Basidiomycota</taxon>
        <taxon>Pucciniomycotina</taxon>
        <taxon>Microbotryomycetes</taxon>
        <taxon>Sporidiobolales</taxon>
        <taxon>Sporidiobolaceae</taxon>
        <taxon>Rhodotorula</taxon>
    </lineage>
</organism>
<evidence type="ECO:0000313" key="2">
    <source>
        <dbReference type="EMBL" id="TNY24077.1"/>
    </source>
</evidence>
<accession>A0A5C5G4K9</accession>
<feature type="compositionally biased region" description="Basic residues" evidence="1">
    <location>
        <begin position="307"/>
        <end position="328"/>
    </location>
</feature>
<feature type="compositionally biased region" description="Basic and acidic residues" evidence="1">
    <location>
        <begin position="113"/>
        <end position="122"/>
    </location>
</feature>
<protein>
    <submittedName>
        <fullName evidence="2">Uncharacterized protein</fullName>
    </submittedName>
</protein>
<name>A0A5C5G4K9_9BASI</name>
<feature type="compositionally biased region" description="Basic residues" evidence="1">
    <location>
        <begin position="224"/>
        <end position="245"/>
    </location>
</feature>
<keyword evidence="3" id="KW-1185">Reference proteome</keyword>
<proteinExistence type="predicted"/>
<feature type="compositionally biased region" description="Low complexity" evidence="1">
    <location>
        <begin position="329"/>
        <end position="343"/>
    </location>
</feature>
<feature type="non-terminal residue" evidence="2">
    <location>
        <position position="1"/>
    </location>
</feature>
<sequence length="523" mass="59342">WCTSPAHSLLSLSLYRSQECTSLDLRCQGLVHDSLRLVVTTVPSALPPPDLRRPFDHLRLDRLRGTLFSQLSPLPPSSPCLLRSLRPYDYDHDWHGQHSPIPTCQAPKRRRQPFSERDNNHDDGDDDDDPLAPDQPGGEWSCDSDRRCHGRRRRGGGADDGCQHAAAQPDHPPDVARYARRRDDPVRRRACCDDPCSRKLDRDFVCQHGAAEQRPPRRSDPARLQHRHPDRPQHGRGRRRRRTDRRHCRLLRSHANDQHAVALPLELVPVAQRLVDAQLDVLDPLDHVVSLSPLCARRVGREQQRQQRQRRPQQGRHRRDRRRLRPGRARAPCAVGPPRAQVPRAPPRASHRGRRSGHDGSHGTVRRPERRRRLVVGVPHRSGWRRRPGAHDVPGPLAPLSSLPRAARRNLHVCPSVPFPLFLGVDVDTPRPFLIPLADPPLRAFSSVSVPLPCPIPQRRRAAALLPLLLVPILDLSRTRMPAVLFRPHKCERLLHCSHSAHSAATARLSKPPLHVPRGAREQ</sequence>
<reference evidence="2 3" key="1">
    <citation type="submission" date="2019-03" db="EMBL/GenBank/DDBJ databases">
        <title>Rhodosporidium diobovatum UCD-FST 08-225 genome sequencing, assembly, and annotation.</title>
        <authorList>
            <person name="Fakankun I.U."/>
            <person name="Fristensky B."/>
            <person name="Levin D.B."/>
        </authorList>
    </citation>
    <scope>NUCLEOTIDE SEQUENCE [LARGE SCALE GENOMIC DNA]</scope>
    <source>
        <strain evidence="2 3">UCD-FST 08-225</strain>
    </source>
</reference>
<dbReference type="AlphaFoldDB" id="A0A5C5G4K9"/>
<dbReference type="EMBL" id="SOZI01000005">
    <property type="protein sequence ID" value="TNY24077.1"/>
    <property type="molecule type" value="Genomic_DNA"/>
</dbReference>
<evidence type="ECO:0000256" key="1">
    <source>
        <dbReference type="SAM" id="MobiDB-lite"/>
    </source>
</evidence>
<feature type="region of interest" description="Disordered" evidence="1">
    <location>
        <begin position="96"/>
        <end position="184"/>
    </location>
</feature>
<feature type="region of interest" description="Disordered" evidence="1">
    <location>
        <begin position="208"/>
        <end position="245"/>
    </location>
</feature>